<name>A0A139MK23_9STRE</name>
<evidence type="ECO:0008006" key="4">
    <source>
        <dbReference type="Google" id="ProtNLM"/>
    </source>
</evidence>
<evidence type="ECO:0000313" key="2">
    <source>
        <dbReference type="EMBL" id="KXT64106.1"/>
    </source>
</evidence>
<accession>A0A139MK23</accession>
<dbReference type="PATRIC" id="fig|315405.11.peg.2433"/>
<comment type="caution">
    <text evidence="2">The sequence shown here is derived from an EMBL/GenBank/DDBJ whole genome shotgun (WGS) entry which is preliminary data.</text>
</comment>
<proteinExistence type="predicted"/>
<dbReference type="Proteomes" id="UP000070198">
    <property type="component" value="Unassembled WGS sequence"/>
</dbReference>
<evidence type="ECO:0000256" key="1">
    <source>
        <dbReference type="SAM" id="Phobius"/>
    </source>
</evidence>
<sequence>MEIKTILTQPLQRLKTSVKPYLLSLSLVLSGMVTSTAYAEDPFAKTQNLAQQGITKVQGISIIIFGFAVVVTGLVYGFGGREIKAAIKKHWLAIAIGIVLVSAGPSFVEWFYNFVN</sequence>
<dbReference type="RefSeq" id="WP_061459221.1">
    <property type="nucleotide sequence ID" value="NZ_KQ968757.1"/>
</dbReference>
<keyword evidence="1" id="KW-0472">Membrane</keyword>
<dbReference type="Pfam" id="PF04956">
    <property type="entry name" value="TrbC"/>
    <property type="match status" value="1"/>
</dbReference>
<reference evidence="2 3" key="1">
    <citation type="submission" date="2016-01" db="EMBL/GenBank/DDBJ databases">
        <title>Highly variable Streptococcus oralis are common among viridans streptococci isolated from primates.</title>
        <authorList>
            <person name="Denapaite D."/>
            <person name="Rieger M."/>
            <person name="Koendgen S."/>
            <person name="Brueckner R."/>
            <person name="Ochigava I."/>
            <person name="Kappeler P."/>
            <person name="Maetz-Rensing K."/>
            <person name="Leendertz F."/>
            <person name="Hakenbeck R."/>
        </authorList>
    </citation>
    <scope>NUCLEOTIDE SEQUENCE [LARGE SCALE GENOMIC DNA]</scope>
    <source>
        <strain evidence="2 3">DD02</strain>
    </source>
</reference>
<keyword evidence="1" id="KW-0812">Transmembrane</keyword>
<dbReference type="EMBL" id="LQOF01000419">
    <property type="protein sequence ID" value="KXT64106.1"/>
    <property type="molecule type" value="Genomic_DNA"/>
</dbReference>
<dbReference type="InterPro" id="IPR007039">
    <property type="entry name" value="TrbC/VirB2"/>
</dbReference>
<dbReference type="AlphaFoldDB" id="A0A139MK23"/>
<feature type="transmembrane region" description="Helical" evidence="1">
    <location>
        <begin position="59"/>
        <end position="79"/>
    </location>
</feature>
<organism evidence="2 3">
    <name type="scientific">Streptococcus gallolyticus</name>
    <dbReference type="NCBI Taxonomy" id="315405"/>
    <lineage>
        <taxon>Bacteria</taxon>
        <taxon>Bacillati</taxon>
        <taxon>Bacillota</taxon>
        <taxon>Bacilli</taxon>
        <taxon>Lactobacillales</taxon>
        <taxon>Streptococcaceae</taxon>
        <taxon>Streptococcus</taxon>
    </lineage>
</organism>
<protein>
    <recommendedName>
        <fullName evidence="4">Conjugal transfer protein TrbC</fullName>
    </recommendedName>
</protein>
<feature type="transmembrane region" description="Helical" evidence="1">
    <location>
        <begin position="21"/>
        <end position="39"/>
    </location>
</feature>
<evidence type="ECO:0000313" key="3">
    <source>
        <dbReference type="Proteomes" id="UP000070198"/>
    </source>
</evidence>
<keyword evidence="1" id="KW-1133">Transmembrane helix</keyword>
<feature type="transmembrane region" description="Helical" evidence="1">
    <location>
        <begin position="91"/>
        <end position="112"/>
    </location>
</feature>
<gene>
    <name evidence="2" type="ORF">SGADD02_02093</name>
</gene>